<dbReference type="Gene3D" id="2.60.40.4070">
    <property type="match status" value="1"/>
</dbReference>
<dbReference type="Pfam" id="PF01833">
    <property type="entry name" value="TIG"/>
    <property type="match status" value="1"/>
</dbReference>
<dbReference type="EMBL" id="JAOYOD010000001">
    <property type="protein sequence ID" value="MCV9385426.1"/>
    <property type="molecule type" value="Genomic_DNA"/>
</dbReference>
<keyword evidence="5" id="KW-1185">Reference proteome</keyword>
<dbReference type="Pfam" id="PF13517">
    <property type="entry name" value="FG-GAP_3"/>
    <property type="match status" value="3"/>
</dbReference>
<dbReference type="SUPFAM" id="SSF49299">
    <property type="entry name" value="PKD domain"/>
    <property type="match status" value="1"/>
</dbReference>
<evidence type="ECO:0000256" key="1">
    <source>
        <dbReference type="ARBA" id="ARBA00022729"/>
    </source>
</evidence>
<dbReference type="SUPFAM" id="SSF69318">
    <property type="entry name" value="Integrin alpha N-terminal domain"/>
    <property type="match status" value="1"/>
</dbReference>
<sequence>MLRHIIYNSKSLTLLVAIIMSHSLLAQTPYINSVSPGSAAAGEKVSIIGSNLPTTNVAVFFGGAIATDINATASLIETTVPYGATFDHVSVIDTSTGLIAYSSEKFIPTFDGTSQSSSSLSTSLGALRTFESGANQSQDLCTCDLDQDGDMDVMISNAGSSLVTVFTNTSSGTGSANASFSISTLSTVQPLSNITCGDMDGDGYPEIASTENTNDATSFLYVFKNNTGVSGAADNIVFAEEISLEVSTESHKPNRVALNDLDLDGKPELVTIADNENIIYYFENNSTVGTISFGSVQTINATENSGTAGLGGLDVSDLNNDGFPEIIVSNQSNQGFYVIQNNSAPNSISFATPQYFETQSNIRALKTGDLDNDGFKDIVLTNGDISIDLTEIAKNTTTGVGNSISFGTTVLIQNIERTWGLDLGDVDGDGDLDIAIGSIGGATNFYVLLNPGDGSLNNFDLATVAIQENSRNIKIADFDNDGRADFAFTHKSSADVSGQLGIKFNEICYTPEITALSSTELCTGESVILEASKTGLPLVWKRNGGVLAGETGSTLTVSDAAPGNYTVEIGDGCSTPSDATTVNAVAGTYAKPSFSFVGTSPYCKGATVAVNITADPSSEFILTGPNGFELSASTQTGIVVADININSSGEYQLTTISSSSGCGKTSDPVSLSVVALPTVSVKNPLPNLFCDGTTLALSTTSFPGYTYDWKLDGASFSTPETNPDELLASVAGNYSVTISGSGCSYTSDALTLETVTPPTPTITTSTNTLCEGAEIDYSANATAEGGFDIIYTWDFADGSATQIGQAISYAHSASGTYDVSVTASYDGVENCTYTPVTQTIDITATPSGTALDLIISNNSDPSNFEKCEENSLIIRVEGDYQSYEWRTIGGTVLGSNPSVQVSTESEVTVGLVDDLECSFDANPVMVSNYTSGGVSITPTGSNTIETDPDLGKIINLNDDQFSVGLSTDAIDPGWIPAELIDNPLANDVTVTPRNARTLVAVEGIDILGCYTRDSVTLVIPGVKADKSFTPNGDGINDCWQISNVSGTDCTVTIFDAKGRKIRDIKFSPDTSLNDCVWDGTKVGGGELPNGTYYYIMNCSDSQNESGGAIFMAK</sequence>
<accession>A0ABT3CPC7</accession>
<feature type="signal peptide" evidence="2">
    <location>
        <begin position="1"/>
        <end position="26"/>
    </location>
</feature>
<name>A0ABT3CPC7_9BACT</name>
<dbReference type="InterPro" id="IPR002909">
    <property type="entry name" value="IPT_dom"/>
</dbReference>
<dbReference type="InterPro" id="IPR013783">
    <property type="entry name" value="Ig-like_fold"/>
</dbReference>
<dbReference type="Proteomes" id="UP001300692">
    <property type="component" value="Unassembled WGS sequence"/>
</dbReference>
<dbReference type="RefSeq" id="WP_264136215.1">
    <property type="nucleotide sequence ID" value="NZ_JAOYOD010000001.1"/>
</dbReference>
<dbReference type="InterPro" id="IPR013517">
    <property type="entry name" value="FG-GAP"/>
</dbReference>
<dbReference type="PROSITE" id="PS50093">
    <property type="entry name" value="PKD"/>
    <property type="match status" value="1"/>
</dbReference>
<dbReference type="SUPFAM" id="SSF81296">
    <property type="entry name" value="E set domains"/>
    <property type="match status" value="1"/>
</dbReference>
<dbReference type="Pfam" id="PF13585">
    <property type="entry name" value="CHU_C"/>
    <property type="match status" value="1"/>
</dbReference>
<gene>
    <name evidence="4" type="ORF">N7U62_02070</name>
</gene>
<feature type="domain" description="PKD" evidence="3">
    <location>
        <begin position="758"/>
        <end position="824"/>
    </location>
</feature>
<dbReference type="InterPro" id="IPR028994">
    <property type="entry name" value="Integrin_alpha_N"/>
</dbReference>
<protein>
    <submittedName>
        <fullName evidence="4">FG-GAP-like repeat-containing protein</fullName>
    </submittedName>
</protein>
<proteinExistence type="predicted"/>
<dbReference type="Gene3D" id="2.60.40.10">
    <property type="entry name" value="Immunoglobulins"/>
    <property type="match status" value="2"/>
</dbReference>
<dbReference type="InterPro" id="IPR026341">
    <property type="entry name" value="T9SS_type_B"/>
</dbReference>
<feature type="chain" id="PRO_5045721206" evidence="2">
    <location>
        <begin position="27"/>
        <end position="1113"/>
    </location>
</feature>
<dbReference type="InterPro" id="IPR000601">
    <property type="entry name" value="PKD_dom"/>
</dbReference>
<comment type="caution">
    <text evidence="4">The sequence shown here is derived from an EMBL/GenBank/DDBJ whole genome shotgun (WGS) entry which is preliminary data.</text>
</comment>
<dbReference type="InterPro" id="IPR014756">
    <property type="entry name" value="Ig_E-set"/>
</dbReference>
<dbReference type="Gene3D" id="2.130.10.130">
    <property type="entry name" value="Integrin alpha, N-terminal"/>
    <property type="match status" value="2"/>
</dbReference>
<dbReference type="PANTHER" id="PTHR46580">
    <property type="entry name" value="SENSOR KINASE-RELATED"/>
    <property type="match status" value="1"/>
</dbReference>
<organism evidence="4 5">
    <name type="scientific">Reichenbachiella ulvae</name>
    <dbReference type="NCBI Taxonomy" id="2980104"/>
    <lineage>
        <taxon>Bacteria</taxon>
        <taxon>Pseudomonadati</taxon>
        <taxon>Bacteroidota</taxon>
        <taxon>Cytophagia</taxon>
        <taxon>Cytophagales</taxon>
        <taxon>Reichenbachiellaceae</taxon>
        <taxon>Reichenbachiella</taxon>
    </lineage>
</organism>
<dbReference type="Pfam" id="PF18911">
    <property type="entry name" value="PKD_4"/>
    <property type="match status" value="1"/>
</dbReference>
<evidence type="ECO:0000259" key="3">
    <source>
        <dbReference type="PROSITE" id="PS50093"/>
    </source>
</evidence>
<dbReference type="InterPro" id="IPR035986">
    <property type="entry name" value="PKD_dom_sf"/>
</dbReference>
<dbReference type="NCBIfam" id="TIGR04131">
    <property type="entry name" value="Bac_Flav_CTERM"/>
    <property type="match status" value="1"/>
</dbReference>
<keyword evidence="1 2" id="KW-0732">Signal</keyword>
<evidence type="ECO:0000256" key="2">
    <source>
        <dbReference type="SAM" id="SignalP"/>
    </source>
</evidence>
<evidence type="ECO:0000313" key="4">
    <source>
        <dbReference type="EMBL" id="MCV9385426.1"/>
    </source>
</evidence>
<reference evidence="4 5" key="1">
    <citation type="submission" date="2022-10" db="EMBL/GenBank/DDBJ databases">
        <title>Comparative genomics and taxonomic characterization of three novel marine species of genus Reichenbachiella exhibiting antioxidant and polysaccharide degradation activities.</title>
        <authorList>
            <person name="Muhammad N."/>
            <person name="Lee Y.-J."/>
            <person name="Ko J."/>
            <person name="Kim S.-G."/>
        </authorList>
    </citation>
    <scope>NUCLEOTIDE SEQUENCE [LARGE SCALE GENOMIC DNA]</scope>
    <source>
        <strain evidence="4 5">ABR2-5</strain>
    </source>
</reference>
<evidence type="ECO:0000313" key="5">
    <source>
        <dbReference type="Proteomes" id="UP001300692"/>
    </source>
</evidence>
<dbReference type="CDD" id="cd00102">
    <property type="entry name" value="IPT"/>
    <property type="match status" value="1"/>
</dbReference>
<dbReference type="PANTHER" id="PTHR46580:SF4">
    <property type="entry name" value="ATP_GTP-BINDING PROTEIN"/>
    <property type="match status" value="1"/>
</dbReference>